<gene>
    <name evidence="6" type="ORF">OHU17_22540</name>
</gene>
<keyword evidence="4 5" id="KW-0472">Membrane</keyword>
<keyword evidence="7" id="KW-1185">Reference proteome</keyword>
<evidence type="ECO:0000256" key="3">
    <source>
        <dbReference type="ARBA" id="ARBA00022989"/>
    </source>
</evidence>
<dbReference type="Gene3D" id="1.20.1550.10">
    <property type="entry name" value="DsbB-like"/>
    <property type="match status" value="1"/>
</dbReference>
<dbReference type="RefSeq" id="WP_328776486.1">
    <property type="nucleotide sequence ID" value="NZ_CP108057.1"/>
</dbReference>
<accession>A0ABZ1RNG8</accession>
<evidence type="ECO:0000313" key="6">
    <source>
        <dbReference type="EMBL" id="WUO48387.1"/>
    </source>
</evidence>
<dbReference type="InterPro" id="IPR003752">
    <property type="entry name" value="DiS_bond_form_DsbB/BdbC"/>
</dbReference>
<evidence type="ECO:0000256" key="2">
    <source>
        <dbReference type="ARBA" id="ARBA00022692"/>
    </source>
</evidence>
<evidence type="ECO:0000313" key="7">
    <source>
        <dbReference type="Proteomes" id="UP001432075"/>
    </source>
</evidence>
<sequence>MTATMHSLLPEAPLEGGLLGRVQYWFACCFVVGWTGVVCVGLFRQFGLGEVPCQLCLVQRMFMVLAALGACHVIRTALTYGAVTGRDYMTGWGLALVAATGGSFASWRQTALHILPGAKGQGAEVLGLHLYVWAWILFQLSVAAIGVVLAFAHATADRAIPTSGPGPYRAVGLFALWFLGAALALSLAAVFLEQGFHWFLPDDPGRYEFFHDLGVLDRPAASGAPTPGPGRS</sequence>
<evidence type="ECO:0000256" key="5">
    <source>
        <dbReference type="SAM" id="Phobius"/>
    </source>
</evidence>
<evidence type="ECO:0000256" key="4">
    <source>
        <dbReference type="ARBA" id="ARBA00023136"/>
    </source>
</evidence>
<keyword evidence="2 5" id="KW-0812">Transmembrane</keyword>
<name>A0ABZ1RNG8_9ACTN</name>
<feature type="transmembrane region" description="Helical" evidence="5">
    <location>
        <begin position="128"/>
        <end position="151"/>
    </location>
</feature>
<comment type="subcellular location">
    <subcellularLocation>
        <location evidence="1">Membrane</location>
        <topology evidence="1">Multi-pass membrane protein</topology>
    </subcellularLocation>
</comment>
<keyword evidence="3 5" id="KW-1133">Transmembrane helix</keyword>
<feature type="transmembrane region" description="Helical" evidence="5">
    <location>
        <begin position="89"/>
        <end position="107"/>
    </location>
</feature>
<protein>
    <submittedName>
        <fullName evidence="6">Disulfide bond formation protein B</fullName>
    </submittedName>
</protein>
<dbReference type="Proteomes" id="UP001432075">
    <property type="component" value="Chromosome"/>
</dbReference>
<feature type="transmembrane region" description="Helical" evidence="5">
    <location>
        <begin position="24"/>
        <end position="43"/>
    </location>
</feature>
<organism evidence="6 7">
    <name type="scientific">Streptomyces goshikiensis</name>
    <dbReference type="NCBI Taxonomy" id="1942"/>
    <lineage>
        <taxon>Bacteria</taxon>
        <taxon>Bacillati</taxon>
        <taxon>Actinomycetota</taxon>
        <taxon>Actinomycetes</taxon>
        <taxon>Kitasatosporales</taxon>
        <taxon>Streptomycetaceae</taxon>
        <taxon>Streptomyces</taxon>
    </lineage>
</organism>
<dbReference type="InterPro" id="IPR023380">
    <property type="entry name" value="DsbB-like_sf"/>
</dbReference>
<evidence type="ECO:0000256" key="1">
    <source>
        <dbReference type="ARBA" id="ARBA00004141"/>
    </source>
</evidence>
<feature type="transmembrane region" description="Helical" evidence="5">
    <location>
        <begin position="171"/>
        <end position="192"/>
    </location>
</feature>
<dbReference type="EMBL" id="CP108057">
    <property type="protein sequence ID" value="WUO48387.1"/>
    <property type="molecule type" value="Genomic_DNA"/>
</dbReference>
<dbReference type="Pfam" id="PF02600">
    <property type="entry name" value="DsbB"/>
    <property type="match status" value="1"/>
</dbReference>
<feature type="transmembrane region" description="Helical" evidence="5">
    <location>
        <begin position="64"/>
        <end position="83"/>
    </location>
</feature>
<reference evidence="6" key="1">
    <citation type="submission" date="2022-10" db="EMBL/GenBank/DDBJ databases">
        <title>The complete genomes of actinobacterial strains from the NBC collection.</title>
        <authorList>
            <person name="Joergensen T.S."/>
            <person name="Alvarez Arevalo M."/>
            <person name="Sterndorff E.B."/>
            <person name="Faurdal D."/>
            <person name="Vuksanovic O."/>
            <person name="Mourched A.-S."/>
            <person name="Charusanti P."/>
            <person name="Shaw S."/>
            <person name="Blin K."/>
            <person name="Weber T."/>
        </authorList>
    </citation>
    <scope>NUCLEOTIDE SEQUENCE</scope>
    <source>
        <strain evidence="6">NBC_00283</strain>
    </source>
</reference>
<proteinExistence type="predicted"/>
<dbReference type="SUPFAM" id="SSF158442">
    <property type="entry name" value="DsbB-like"/>
    <property type="match status" value="1"/>
</dbReference>